<organism evidence="1 2">
    <name type="scientific">Aphanomyces euteiches</name>
    <dbReference type="NCBI Taxonomy" id="100861"/>
    <lineage>
        <taxon>Eukaryota</taxon>
        <taxon>Sar</taxon>
        <taxon>Stramenopiles</taxon>
        <taxon>Oomycota</taxon>
        <taxon>Saprolegniomycetes</taxon>
        <taxon>Saprolegniales</taxon>
        <taxon>Verrucalvaceae</taxon>
        <taxon>Aphanomyces</taxon>
    </lineage>
</organism>
<comment type="caution">
    <text evidence="1">The sequence shown here is derived from an EMBL/GenBank/DDBJ whole genome shotgun (WGS) entry which is preliminary data.</text>
</comment>
<evidence type="ECO:0000313" key="1">
    <source>
        <dbReference type="EMBL" id="KAF0743205.1"/>
    </source>
</evidence>
<evidence type="ECO:0000313" key="2">
    <source>
        <dbReference type="Proteomes" id="UP000481153"/>
    </source>
</evidence>
<dbReference type="EMBL" id="VJMJ01000020">
    <property type="protein sequence ID" value="KAF0743205.1"/>
    <property type="molecule type" value="Genomic_DNA"/>
</dbReference>
<keyword evidence="2" id="KW-1185">Reference proteome</keyword>
<dbReference type="AlphaFoldDB" id="A0A6G0XRX3"/>
<dbReference type="VEuPathDB" id="FungiDB:AeMF1_011760"/>
<protein>
    <submittedName>
        <fullName evidence="1">Uncharacterized protein</fullName>
    </submittedName>
</protein>
<sequence length="492" mass="55593">MNYFSMIVDHGAFDNGVGGQTTANSTVALFRQSKLPIEAFSQADEVARAYASSGQLSEAFFLQARLVEQTTFQSRAYVDRVLVSMTLLIEAGEFAACCDCLLSLLHRMPLPLTRQDGLFLLAYAKARSGNLAQAHLSWRQSLGCLWKSLLESSATWKRVARQYFAAGLWTFAALLFAEAIPSPQAILHVVPMPMEEPDAASLNLYILSMLHRPRPDFDAINAILDLAIATAARYDADIRAHCVKLHRTDFTSSFGLEKQAVAFLVRVFRRHLTWRYDRPRYWMEIAADGFRTFRRPPVTKSKPKKAKRMVGATSPVVVKPQDEKIKERPMESINEPEATEEVEDLLAVYASHSPDDLESRLRYILHRAKTIAAPDSATSRKISSLEAIKPSWLKELEDMRRVVDRKGYMTEWKATLVRHLGHVVSAMEATHGPTKGSRIVRSLRRDLETCHVTKEFPLRLDHAIEVTMDEEAKRNLVFYHALHTDQAKGNPL</sequence>
<reference evidence="1 2" key="1">
    <citation type="submission" date="2019-07" db="EMBL/GenBank/DDBJ databases">
        <title>Genomics analysis of Aphanomyces spp. identifies a new class of oomycete effector associated with host adaptation.</title>
        <authorList>
            <person name="Gaulin E."/>
        </authorList>
    </citation>
    <scope>NUCLEOTIDE SEQUENCE [LARGE SCALE GENOMIC DNA]</scope>
    <source>
        <strain evidence="1 2">ATCC 201684</strain>
    </source>
</reference>
<dbReference type="Proteomes" id="UP000481153">
    <property type="component" value="Unassembled WGS sequence"/>
</dbReference>
<proteinExistence type="predicted"/>
<accession>A0A6G0XRX3</accession>
<name>A0A6G0XRX3_9STRA</name>
<gene>
    <name evidence="1" type="ORF">Ae201684_001997</name>
</gene>